<dbReference type="GO" id="GO:0006816">
    <property type="term" value="P:calcium ion transport"/>
    <property type="evidence" value="ECO:0007669"/>
    <property type="project" value="TreeGrafter"/>
</dbReference>
<dbReference type="PANTHER" id="PTHR46730:SF1">
    <property type="entry name" value="PLAT DOMAIN-CONTAINING PROTEIN"/>
    <property type="match status" value="1"/>
</dbReference>
<feature type="domain" description="REJ" evidence="7">
    <location>
        <begin position="1"/>
        <end position="334"/>
    </location>
</feature>
<keyword evidence="3" id="KW-0812">Transmembrane</keyword>
<protein>
    <recommendedName>
        <fullName evidence="7">REJ domain-containing protein</fullName>
    </recommendedName>
</protein>
<dbReference type="Proteomes" id="UP001163046">
    <property type="component" value="Unassembled WGS sequence"/>
</dbReference>
<dbReference type="PROSITE" id="PS51111">
    <property type="entry name" value="REJ"/>
    <property type="match status" value="1"/>
</dbReference>
<dbReference type="AlphaFoldDB" id="A0A9W9YJY4"/>
<sequence>MILCLCKDGKLCKRKHNLVAVINGGAEVIRGICENITLNGSLSYDPETGDNMGMSFTWRYGSIPTNNYSSLQLLEQGSFTSVNLSAMQNEGLSFGRATTVNANVTNDNETIIVNLTVAKDYRTASVIQIVHLVKGYPPKIYQRCLINCRQKVIPSVKLSIESICQGSQCSNITSYRWILYEENPCDQIVRKRRNYLKLMASTPLDSKRIVIKDKSLIGGKNYRLTVLVRTTDDFMGMSAFEFSAALPPSGGTCTIEPASGIALTTYFNLSCSNWTNYSIPLSYQFRYRLHNGLTSVVYHGLNNSVVSQLPSGDMSHNFTLNFTVTVTDSNGASTTYVDLSVQVRLFKHITSEVIGSHLNDLIKLDDLHRAVQVANTLLQAISRESTLAHSEIAKNKELIVEKIAAFQVKNLPDLLESSSVLGSALEDEDTVSLQSLVFSLSAIDWMTSLLMSKAQAKNITEIPLIRKAAENLFSSLNNMLKAGAVFASENSDSIQASGARFVR</sequence>
<organism evidence="8 9">
    <name type="scientific">Desmophyllum pertusum</name>
    <dbReference type="NCBI Taxonomy" id="174260"/>
    <lineage>
        <taxon>Eukaryota</taxon>
        <taxon>Metazoa</taxon>
        <taxon>Cnidaria</taxon>
        <taxon>Anthozoa</taxon>
        <taxon>Hexacorallia</taxon>
        <taxon>Scleractinia</taxon>
        <taxon>Caryophylliina</taxon>
        <taxon>Caryophylliidae</taxon>
        <taxon>Desmophyllum</taxon>
    </lineage>
</organism>
<evidence type="ECO:0000256" key="4">
    <source>
        <dbReference type="ARBA" id="ARBA00022737"/>
    </source>
</evidence>
<evidence type="ECO:0000259" key="7">
    <source>
        <dbReference type="PROSITE" id="PS51111"/>
    </source>
</evidence>
<evidence type="ECO:0000256" key="5">
    <source>
        <dbReference type="ARBA" id="ARBA00022989"/>
    </source>
</evidence>
<comment type="similarity">
    <text evidence="2">Belongs to the polycystin family.</text>
</comment>
<keyword evidence="9" id="KW-1185">Reference proteome</keyword>
<dbReference type="Pfam" id="PF02010">
    <property type="entry name" value="REJ"/>
    <property type="match status" value="1"/>
</dbReference>
<evidence type="ECO:0000256" key="6">
    <source>
        <dbReference type="ARBA" id="ARBA00023136"/>
    </source>
</evidence>
<dbReference type="GO" id="GO:0005886">
    <property type="term" value="C:plasma membrane"/>
    <property type="evidence" value="ECO:0007669"/>
    <property type="project" value="TreeGrafter"/>
</dbReference>
<evidence type="ECO:0000313" key="8">
    <source>
        <dbReference type="EMBL" id="KAJ7353947.1"/>
    </source>
</evidence>
<evidence type="ECO:0000256" key="1">
    <source>
        <dbReference type="ARBA" id="ARBA00004370"/>
    </source>
</evidence>
<keyword evidence="6" id="KW-0472">Membrane</keyword>
<proteinExistence type="inferred from homology"/>
<dbReference type="InterPro" id="IPR002859">
    <property type="entry name" value="PKD/REJ-like"/>
</dbReference>
<evidence type="ECO:0000256" key="3">
    <source>
        <dbReference type="ARBA" id="ARBA00022692"/>
    </source>
</evidence>
<dbReference type="InterPro" id="IPR013783">
    <property type="entry name" value="Ig-like_fold"/>
</dbReference>
<comment type="caution">
    <text evidence="8">The sequence shown here is derived from an EMBL/GenBank/DDBJ whole genome shotgun (WGS) entry which is preliminary data.</text>
</comment>
<evidence type="ECO:0000313" key="9">
    <source>
        <dbReference type="Proteomes" id="UP001163046"/>
    </source>
</evidence>
<keyword evidence="5" id="KW-1133">Transmembrane helix</keyword>
<dbReference type="EMBL" id="MU827336">
    <property type="protein sequence ID" value="KAJ7353947.1"/>
    <property type="molecule type" value="Genomic_DNA"/>
</dbReference>
<dbReference type="GO" id="GO:0005261">
    <property type="term" value="F:monoatomic cation channel activity"/>
    <property type="evidence" value="ECO:0007669"/>
    <property type="project" value="TreeGrafter"/>
</dbReference>
<dbReference type="InterPro" id="IPR014010">
    <property type="entry name" value="REJ_dom"/>
</dbReference>
<dbReference type="OrthoDB" id="5986471at2759"/>
<dbReference type="Gene3D" id="2.60.40.10">
    <property type="entry name" value="Immunoglobulins"/>
    <property type="match status" value="1"/>
</dbReference>
<dbReference type="PANTHER" id="PTHR46730">
    <property type="entry name" value="POLYCYSTIN-1"/>
    <property type="match status" value="1"/>
</dbReference>
<accession>A0A9W9YJY4</accession>
<gene>
    <name evidence="8" type="ORF">OS493_031088</name>
</gene>
<name>A0A9W9YJY4_9CNID</name>
<keyword evidence="4" id="KW-0677">Repeat</keyword>
<comment type="subcellular location">
    <subcellularLocation>
        <location evidence="1">Membrane</location>
    </subcellularLocation>
</comment>
<evidence type="ECO:0000256" key="2">
    <source>
        <dbReference type="ARBA" id="ARBA00007200"/>
    </source>
</evidence>
<reference evidence="8" key="1">
    <citation type="submission" date="2023-01" db="EMBL/GenBank/DDBJ databases">
        <title>Genome assembly of the deep-sea coral Lophelia pertusa.</title>
        <authorList>
            <person name="Herrera S."/>
            <person name="Cordes E."/>
        </authorList>
    </citation>
    <scope>NUCLEOTIDE SEQUENCE</scope>
    <source>
        <strain evidence="8">USNM1676648</strain>
        <tissue evidence="8">Polyp</tissue>
    </source>
</reference>